<dbReference type="RefSeq" id="WP_109661802.1">
    <property type="nucleotide sequence ID" value="NZ_QGGH01000002.1"/>
</dbReference>
<comment type="subcellular location">
    <subcellularLocation>
        <location evidence="1">Cell membrane</location>
        <topology evidence="1">Multi-pass membrane protein</topology>
    </subcellularLocation>
</comment>
<dbReference type="InterPro" id="IPR001851">
    <property type="entry name" value="ABC_transp_permease"/>
</dbReference>
<evidence type="ECO:0000256" key="1">
    <source>
        <dbReference type="ARBA" id="ARBA00004651"/>
    </source>
</evidence>
<evidence type="ECO:0000313" key="8">
    <source>
        <dbReference type="Proteomes" id="UP000245631"/>
    </source>
</evidence>
<feature type="transmembrane region" description="Helical" evidence="6">
    <location>
        <begin position="92"/>
        <end position="112"/>
    </location>
</feature>
<dbReference type="PANTHER" id="PTHR30482:SF17">
    <property type="entry name" value="ABC TRANSPORTER ATP-BINDING PROTEIN"/>
    <property type="match status" value="1"/>
</dbReference>
<protein>
    <submittedName>
        <fullName evidence="7">Amino acid/amide ABC transporter membrane protein 2 (HAAT family)</fullName>
    </submittedName>
</protein>
<dbReference type="GO" id="GO:0005886">
    <property type="term" value="C:plasma membrane"/>
    <property type="evidence" value="ECO:0007669"/>
    <property type="project" value="UniProtKB-SubCell"/>
</dbReference>
<keyword evidence="5 6" id="KW-0472">Membrane</keyword>
<keyword evidence="3 6" id="KW-0812">Transmembrane</keyword>
<feature type="transmembrane region" description="Helical" evidence="6">
    <location>
        <begin position="124"/>
        <end position="145"/>
    </location>
</feature>
<keyword evidence="4 6" id="KW-1133">Transmembrane helix</keyword>
<feature type="transmembrane region" description="Helical" evidence="6">
    <location>
        <begin position="218"/>
        <end position="241"/>
    </location>
</feature>
<organism evidence="7 8">
    <name type="scientific">Rhizobium loti</name>
    <name type="common">Mesorhizobium loti</name>
    <dbReference type="NCBI Taxonomy" id="381"/>
    <lineage>
        <taxon>Bacteria</taxon>
        <taxon>Pseudomonadati</taxon>
        <taxon>Pseudomonadota</taxon>
        <taxon>Alphaproteobacteria</taxon>
        <taxon>Hyphomicrobiales</taxon>
        <taxon>Phyllobacteriaceae</taxon>
        <taxon>Mesorhizobium</taxon>
    </lineage>
</organism>
<feature type="transmembrane region" description="Helical" evidence="6">
    <location>
        <begin position="166"/>
        <end position="187"/>
    </location>
</feature>
<dbReference type="InterPro" id="IPR043428">
    <property type="entry name" value="LivM-like"/>
</dbReference>
<dbReference type="Pfam" id="PF02653">
    <property type="entry name" value="BPD_transp_2"/>
    <property type="match status" value="1"/>
</dbReference>
<evidence type="ECO:0000256" key="6">
    <source>
        <dbReference type="SAM" id="Phobius"/>
    </source>
</evidence>
<evidence type="ECO:0000256" key="4">
    <source>
        <dbReference type="ARBA" id="ARBA00022989"/>
    </source>
</evidence>
<name>A0A8E2WGL2_RHILI</name>
<evidence type="ECO:0000313" key="7">
    <source>
        <dbReference type="EMBL" id="PWJ92441.1"/>
    </source>
</evidence>
<dbReference type="EMBL" id="QGGH01000002">
    <property type="protein sequence ID" value="PWJ92441.1"/>
    <property type="molecule type" value="Genomic_DNA"/>
</dbReference>
<feature type="transmembrane region" description="Helical" evidence="6">
    <location>
        <begin position="49"/>
        <end position="71"/>
    </location>
</feature>
<evidence type="ECO:0000256" key="5">
    <source>
        <dbReference type="ARBA" id="ARBA00023136"/>
    </source>
</evidence>
<dbReference type="GO" id="GO:0015658">
    <property type="term" value="F:branched-chain amino acid transmembrane transporter activity"/>
    <property type="evidence" value="ECO:0007669"/>
    <property type="project" value="InterPro"/>
</dbReference>
<keyword evidence="2" id="KW-1003">Cell membrane</keyword>
<feature type="transmembrane region" description="Helical" evidence="6">
    <location>
        <begin position="20"/>
        <end position="43"/>
    </location>
</feature>
<dbReference type="AlphaFoldDB" id="A0A8E2WGL2"/>
<evidence type="ECO:0000256" key="3">
    <source>
        <dbReference type="ARBA" id="ARBA00022692"/>
    </source>
</evidence>
<evidence type="ECO:0000256" key="2">
    <source>
        <dbReference type="ARBA" id="ARBA00022475"/>
    </source>
</evidence>
<dbReference type="Proteomes" id="UP000245631">
    <property type="component" value="Unassembled WGS sequence"/>
</dbReference>
<accession>A0A8E2WGL2</accession>
<gene>
    <name evidence="7" type="ORF">C8D77_102213</name>
</gene>
<reference evidence="7 8" key="1">
    <citation type="submission" date="2018-05" db="EMBL/GenBank/DDBJ databases">
        <title>Genomic Encyclopedia of Type Strains, Phase IV (KMG-IV): sequencing the most valuable type-strain genomes for metagenomic binning, comparative biology and taxonomic classification.</title>
        <authorList>
            <person name="Goeker M."/>
        </authorList>
    </citation>
    <scope>NUCLEOTIDE SEQUENCE [LARGE SCALE GENOMIC DNA]</scope>
    <source>
        <strain evidence="7 8">DSM 2626</strain>
    </source>
</reference>
<dbReference type="PANTHER" id="PTHR30482">
    <property type="entry name" value="HIGH-AFFINITY BRANCHED-CHAIN AMINO ACID TRANSPORT SYSTEM PERMEASE"/>
    <property type="match status" value="1"/>
</dbReference>
<feature type="transmembrane region" description="Helical" evidence="6">
    <location>
        <begin position="289"/>
        <end position="311"/>
    </location>
</feature>
<proteinExistence type="predicted"/>
<dbReference type="CDD" id="cd06581">
    <property type="entry name" value="TM_PBP1_LivM_like"/>
    <property type="match status" value="1"/>
</dbReference>
<feature type="transmembrane region" description="Helical" evidence="6">
    <location>
        <begin position="253"/>
        <end position="277"/>
    </location>
</feature>
<sequence length="353" mass="37444">MSAVSTSPVIERGTATSRIAAIAVAVIIALLAIAPQFLSAGAVDRMTALFVYVILAAMWNALAGFGGLVSVGQQVFFGLGAYFAIRLADAGLNPFLALFASGIIVGAVSWPLSLFMLRLRNGEFAIGMWVIAALTHLLVNLDRLVQGETGTSLISLNAYDAGARRAAIYWLALASMTALLAILFGLLRGSTGAAIRAIRDNEDAAASVGVRVTGTKRLLFVLAAFGIGIAGALWLATSITFQPKTYFNVQWTAYMIFMVLVGGIGTFEGAILGALVFFLIETWFGGTGVWYLVGLGATAVLFSLFLPRGLWGTIEERFGLRLLPVGYRVRFPAATDGDGMLSPQQATPYREKA</sequence>
<dbReference type="GeneID" id="61051260"/>
<comment type="caution">
    <text evidence="7">The sequence shown here is derived from an EMBL/GenBank/DDBJ whole genome shotgun (WGS) entry which is preliminary data.</text>
</comment>